<dbReference type="Gene3D" id="1.10.3210.10">
    <property type="entry name" value="Hypothetical protein af1432"/>
    <property type="match status" value="1"/>
</dbReference>
<dbReference type="AlphaFoldDB" id="A0A7T0BVL0"/>
<sequence length="336" mass="38010">MKKKSSFRLIDKEFLNRKDNQAFSIYVKEKLGGGEKFVLFADHSKQHQNKIKMLLSTGCLEQKIYIHVDDRNAYFKQMSQHLKVLSQKNLISRKMATKKLFLAARELVGDIYEEGPSKIMGDTANVVVTTMRGLFSESDVKFETMAKQVANDITSYTHSVNVAFYSLAYGTHVGLKPTELHSLGIGALFHDIGLFSVPKEVISKEGLYHDFGVLPSLSANKNLNQEDVLHLKNHPIEGKKLLAKLNRYPDSVLDIVEQHHESWDGSGYPKKLVGKQISPLARICKIADSFDTLRNPRTYRPKNYSPFETLNIMVNDLKGQFEPGVLKTFIQIMGSS</sequence>
<dbReference type="KEGG" id="nli:G3M70_07495"/>
<evidence type="ECO:0000259" key="1">
    <source>
        <dbReference type="PROSITE" id="PS51832"/>
    </source>
</evidence>
<dbReference type="InterPro" id="IPR037522">
    <property type="entry name" value="HD_GYP_dom"/>
</dbReference>
<dbReference type="InterPro" id="IPR003607">
    <property type="entry name" value="HD/PDEase_dom"/>
</dbReference>
<feature type="domain" description="HD-GYP" evidence="1">
    <location>
        <begin position="133"/>
        <end position="336"/>
    </location>
</feature>
<dbReference type="Pfam" id="PF13487">
    <property type="entry name" value="HD_5"/>
    <property type="match status" value="1"/>
</dbReference>
<gene>
    <name evidence="2" type="ORF">G3M70_07495</name>
</gene>
<dbReference type="CDD" id="cd00077">
    <property type="entry name" value="HDc"/>
    <property type="match status" value="1"/>
</dbReference>
<accession>A0A7T0BVL0</accession>
<dbReference type="SMART" id="SM00471">
    <property type="entry name" value="HDc"/>
    <property type="match status" value="1"/>
</dbReference>
<dbReference type="PANTHER" id="PTHR43155">
    <property type="entry name" value="CYCLIC DI-GMP PHOSPHODIESTERASE PA4108-RELATED"/>
    <property type="match status" value="1"/>
</dbReference>
<name>A0A7T0BVL0_9BACT</name>
<dbReference type="Proteomes" id="UP000594688">
    <property type="component" value="Chromosome"/>
</dbReference>
<protein>
    <submittedName>
        <fullName evidence="2">HD domain-containing protein</fullName>
    </submittedName>
</protein>
<dbReference type="PANTHER" id="PTHR43155:SF2">
    <property type="entry name" value="CYCLIC DI-GMP PHOSPHODIESTERASE PA4108"/>
    <property type="match status" value="1"/>
</dbReference>
<evidence type="ECO:0000313" key="3">
    <source>
        <dbReference type="Proteomes" id="UP000594688"/>
    </source>
</evidence>
<proteinExistence type="predicted"/>
<dbReference type="PROSITE" id="PS51832">
    <property type="entry name" value="HD_GYP"/>
    <property type="match status" value="1"/>
</dbReference>
<evidence type="ECO:0000313" key="2">
    <source>
        <dbReference type="EMBL" id="QPJ61738.1"/>
    </source>
</evidence>
<reference evidence="2 3" key="1">
    <citation type="submission" date="2020-02" db="EMBL/GenBank/DDBJ databases">
        <title>Genomic and physiological characterization of two novel Nitrospinaceae genera.</title>
        <authorList>
            <person name="Mueller A.J."/>
            <person name="Jung M.-Y."/>
            <person name="Strachan C.R."/>
            <person name="Herbold C.W."/>
            <person name="Kirkegaard R.H."/>
            <person name="Daims H."/>
        </authorList>
    </citation>
    <scope>NUCLEOTIDE SEQUENCE [LARGE SCALE GENOMIC DNA]</scope>
    <source>
        <strain evidence="2">EB</strain>
    </source>
</reference>
<organism evidence="2 3">
    <name type="scientific">Candidatus Nitronauta litoralis</name>
    <dbReference type="NCBI Taxonomy" id="2705533"/>
    <lineage>
        <taxon>Bacteria</taxon>
        <taxon>Pseudomonadati</taxon>
        <taxon>Nitrospinota/Tectimicrobiota group</taxon>
        <taxon>Nitrospinota</taxon>
        <taxon>Nitrospinia</taxon>
        <taxon>Nitrospinales</taxon>
        <taxon>Nitrospinaceae</taxon>
        <taxon>Candidatus Nitronauta</taxon>
    </lineage>
</organism>
<dbReference type="SUPFAM" id="SSF109604">
    <property type="entry name" value="HD-domain/PDEase-like"/>
    <property type="match status" value="1"/>
</dbReference>
<dbReference type="EMBL" id="CP048685">
    <property type="protein sequence ID" value="QPJ61738.1"/>
    <property type="molecule type" value="Genomic_DNA"/>
</dbReference>